<dbReference type="GO" id="GO:0005524">
    <property type="term" value="F:ATP binding"/>
    <property type="evidence" value="ECO:0007669"/>
    <property type="project" value="UniProtKB-KW"/>
</dbReference>
<organism evidence="14 15">
    <name type="scientific">Cinchona calisaya</name>
    <dbReference type="NCBI Taxonomy" id="153742"/>
    <lineage>
        <taxon>Eukaryota</taxon>
        <taxon>Viridiplantae</taxon>
        <taxon>Streptophyta</taxon>
        <taxon>Embryophyta</taxon>
        <taxon>Tracheophyta</taxon>
        <taxon>Spermatophyta</taxon>
        <taxon>Magnoliopsida</taxon>
        <taxon>eudicotyledons</taxon>
        <taxon>Gunneridae</taxon>
        <taxon>Pentapetalae</taxon>
        <taxon>asterids</taxon>
        <taxon>lamiids</taxon>
        <taxon>Gentianales</taxon>
        <taxon>Rubiaceae</taxon>
        <taxon>Cinchonoideae</taxon>
        <taxon>Cinchoneae</taxon>
        <taxon>Cinchona</taxon>
    </lineage>
</organism>
<comment type="function">
    <text evidence="1">Confers resistance to late blight (Phytophthora infestans) races carrying the avirulence gene Avr1. Resistance proteins guard the plant against pathogens that contain an appropriate avirulence protein via an indirect interaction with this avirulence protein. That triggers a defense system including the hypersensitive response, which restricts the pathogen growth.</text>
</comment>
<comment type="similarity">
    <text evidence="3">Belongs to the disease resistance NB-LRR family.</text>
</comment>
<dbReference type="PANTHER" id="PTHR23155:SF1152">
    <property type="entry name" value="AAA+ ATPASE DOMAIN-CONTAINING PROTEIN"/>
    <property type="match status" value="1"/>
</dbReference>
<evidence type="ECO:0000259" key="13">
    <source>
        <dbReference type="Pfam" id="PF23598"/>
    </source>
</evidence>
<dbReference type="Gene3D" id="1.20.5.4130">
    <property type="match status" value="1"/>
</dbReference>
<feature type="domain" description="NB-ARC" evidence="11">
    <location>
        <begin position="1000"/>
        <end position="1170"/>
    </location>
</feature>
<dbReference type="GO" id="GO:0005737">
    <property type="term" value="C:cytoplasm"/>
    <property type="evidence" value="ECO:0007669"/>
    <property type="project" value="UniProtKB-SubCell"/>
</dbReference>
<keyword evidence="9" id="KW-0611">Plant defense</keyword>
<comment type="caution">
    <text evidence="14">The sequence shown here is derived from an EMBL/GenBank/DDBJ whole genome shotgun (WGS) entry which is preliminary data.</text>
</comment>
<dbReference type="Pfam" id="PF23598">
    <property type="entry name" value="LRR_14"/>
    <property type="match status" value="1"/>
</dbReference>
<evidence type="ECO:0000313" key="15">
    <source>
        <dbReference type="Proteomes" id="UP001630127"/>
    </source>
</evidence>
<dbReference type="InterPro" id="IPR038005">
    <property type="entry name" value="RX-like_CC"/>
</dbReference>
<protein>
    <submittedName>
        <fullName evidence="14">Uncharacterized protein</fullName>
    </submittedName>
</protein>
<evidence type="ECO:0000256" key="3">
    <source>
        <dbReference type="ARBA" id="ARBA00008894"/>
    </source>
</evidence>
<evidence type="ECO:0000256" key="9">
    <source>
        <dbReference type="ARBA" id="ARBA00022821"/>
    </source>
</evidence>
<dbReference type="InterPro" id="IPR027417">
    <property type="entry name" value="P-loop_NTPase"/>
</dbReference>
<dbReference type="Gene3D" id="3.80.10.10">
    <property type="entry name" value="Ribonuclease Inhibitor"/>
    <property type="match status" value="1"/>
</dbReference>
<dbReference type="InterPro" id="IPR002182">
    <property type="entry name" value="NB-ARC"/>
</dbReference>
<dbReference type="GO" id="GO:0051607">
    <property type="term" value="P:defense response to virus"/>
    <property type="evidence" value="ECO:0007669"/>
    <property type="project" value="UniProtKB-ARBA"/>
</dbReference>
<dbReference type="InterPro" id="IPR032675">
    <property type="entry name" value="LRR_dom_sf"/>
</dbReference>
<evidence type="ECO:0000256" key="8">
    <source>
        <dbReference type="ARBA" id="ARBA00022741"/>
    </source>
</evidence>
<dbReference type="FunFam" id="3.40.50.300:FF:001091">
    <property type="entry name" value="Probable disease resistance protein At1g61300"/>
    <property type="match status" value="1"/>
</dbReference>
<dbReference type="Pfam" id="PF23559">
    <property type="entry name" value="WHD_DRP"/>
    <property type="match status" value="1"/>
</dbReference>
<dbReference type="Proteomes" id="UP001630127">
    <property type="component" value="Unassembled WGS sequence"/>
</dbReference>
<dbReference type="FunFam" id="1.10.10.10:FF:000322">
    <property type="entry name" value="Probable disease resistance protein At1g63360"/>
    <property type="match status" value="1"/>
</dbReference>
<sequence length="1724" mass="199320">MGQCASSTSSVPDLGLAFVLEEVEERLTELKSQIENREFFRLSVSLEQPNVSMLSTLSNQIKTFQLELGFLKMFLGMVDKLIKGTRVELSLTSLSHIKEATDGIAREFLVITGRKLEKNVSKPITLFTNLLEKVEYLKPYVEECCDYLLMQNFLVVERDPFWDDHDGYWYGFLESIQVNLQILWMEKADLHQEIDHLPLVEKIKAFMDRLSYLTDFFVSISESWTSMHITFLRKYALGLAIRAAILSCLCWIRRSKIDQYMAGEMVSAFSDLQQKLDPASLKFLYMIIRFLGIVRQKGATTYPVNMFMLHILRIKREYREKLKISEFIDREHPFFLEMGDFIKYFIQVREEHEKDVELLLPDMAAMIRQAGSVEVQDSLRKGGVGGGGPADLVHFKLVALLRLLRAEIFIIDVLNNREFFLTEVPNDNREDLNLDLPKKRTSRFSFRDVPSLDKIARGQVKFLHLHSKSIHHKSPDPPEDNMEFWKQVFLLSGEVAKKLEVLPNSFNAGKITRYEVRNVLLKWLISILVFKAEAYLMDLLNSNENLILLVKDQIVYLKSLVASITNMPKKLIFLDLEKVTKDEILMLMLTESVARQVLSLYHSFHAGQFTAGTMELSNQLSGLIENTKQVIYEIDVQLPHIRFPKTNGLGFVDFLLMKLREFLKYKSGSIFVTQHKREILKYESVWIAFVREHIEVILTNLGFLRSFLGEQNNKHHKFKELGILVRDAAYRVELIIDSIVLANGSQRKNLSWLYHVSENIGHIKMKVTEFKEKACNVGVRNGFQTMRCEISEASTFEIDEENDQEQVVVDELTRESLLRDMGHQISQTCAFEIDEDVVVPNNQHQVIVDQLARGPSYKDMGREIPETCTFEEITEDVLILNDHQEVTFDQRGLSNRDMRSEIIRTSTFEINEDMEVLNDQEQMIVDRLNRGSSQRHLERVGRENSQPSTFESDEDVMVLDDQQKGMVDQLTRGSSQRDMGFQISQTSTFEINEDVVVLNDQLEVIVVRLTRGSLQRDIVSIVGMPGIGKTTLANRVYHNPEVVYYFHIHAWCCVSQVYTKRDLLIEILRQIIELTDSILIMTDEDLEFVLYKHLKRRRYLIFMDDVWDIRVWDDLKSSFPDDGNGSRILITSRLHDAVSKVTVESNLLDLRPLSDDESWKLLKMKIFSKEGCPEELLEVGNEIARNCKGLPLSIVAVAGLLQGTHMKPDSWKQIAESLNSILVVDPQIRCMDILELSYKHLPDYLKACFLYFGVFQEDKEIPVRRLIWLWMAEGFVLKRDSKSLEDLAEDYLRDLIGRSLITIAKRRSNGGVKACRMHDMVRNLCMLKAKEEIFLQLVTGNNEPYASFDDSIDFDDFDPSNSMTYEQYRLCISTSREKFVMSRPSGPYVRSLLFFATTDTYPRCPYNVSFISENFKLLKVLDLESINMGSSYADGINLLVQLSYLAVSGDIDSLPSSLANLRNLETLLVKGLKGKVILPDSIWSMTRLRHVHINNHAVFTLKYIRTGSYYPLSNLVSLSMPSLSYGEHAELIIMRLPNLRKLSCIFSKSRDYFTQGNQYPRLEYLTQLESLKVVYRGRTVNTGEFNFPSSLKQLSLVNFFLRWDHISTIGRFENLEVLKLLSSTFEDEIWEMREGEFPELKFLKLDSLNIVEWNASCSHLPNLQQLVLRKCKNLKEVPMDFVNIPTLQLVEVQQCGDSVEESVRRLKEEQLEYGIEDLKVLINH</sequence>
<gene>
    <name evidence="14" type="ORF">ACH5RR_007178</name>
</gene>
<evidence type="ECO:0000256" key="6">
    <source>
        <dbReference type="ARBA" id="ARBA00022667"/>
    </source>
</evidence>
<name>A0ABD3AR13_9GENT</name>
<evidence type="ECO:0000256" key="4">
    <source>
        <dbReference type="ARBA" id="ARBA00022490"/>
    </source>
</evidence>
<dbReference type="GO" id="GO:0009626">
    <property type="term" value="P:plant-type hypersensitive response"/>
    <property type="evidence" value="ECO:0007669"/>
    <property type="project" value="UniProtKB-KW"/>
</dbReference>
<keyword evidence="10" id="KW-0067">ATP-binding</keyword>
<dbReference type="InterPro" id="IPR055414">
    <property type="entry name" value="LRR_R13L4/SHOC2-like"/>
</dbReference>
<keyword evidence="7" id="KW-0677">Repeat</keyword>
<evidence type="ECO:0000256" key="10">
    <source>
        <dbReference type="ARBA" id="ARBA00022840"/>
    </source>
</evidence>
<feature type="domain" description="Disease resistance R13L4/SHOC-2-like LRR" evidence="13">
    <location>
        <begin position="1410"/>
        <end position="1597"/>
    </location>
</feature>
<evidence type="ECO:0000256" key="5">
    <source>
        <dbReference type="ARBA" id="ARBA00022614"/>
    </source>
</evidence>
<keyword evidence="8" id="KW-0547">Nucleotide-binding</keyword>
<accession>A0ABD3AR13</accession>
<dbReference type="CDD" id="cd14798">
    <property type="entry name" value="RX-CC_like"/>
    <property type="match status" value="1"/>
</dbReference>
<dbReference type="PANTHER" id="PTHR23155">
    <property type="entry name" value="DISEASE RESISTANCE PROTEIN RP"/>
    <property type="match status" value="1"/>
</dbReference>
<dbReference type="SUPFAM" id="SSF52058">
    <property type="entry name" value="L domain-like"/>
    <property type="match status" value="1"/>
</dbReference>
<dbReference type="Pfam" id="PF00931">
    <property type="entry name" value="NB-ARC"/>
    <property type="match status" value="1"/>
</dbReference>
<evidence type="ECO:0000256" key="2">
    <source>
        <dbReference type="ARBA" id="ARBA00004496"/>
    </source>
</evidence>
<keyword evidence="6" id="KW-0381">Hypersensitive response</keyword>
<keyword evidence="15" id="KW-1185">Reference proteome</keyword>
<dbReference type="InterPro" id="IPR036388">
    <property type="entry name" value="WH-like_DNA-bd_sf"/>
</dbReference>
<dbReference type="Gene3D" id="1.10.8.430">
    <property type="entry name" value="Helical domain of apoptotic protease-activating factors"/>
    <property type="match status" value="1"/>
</dbReference>
<keyword evidence="5" id="KW-0433">Leucine-rich repeat</keyword>
<dbReference type="Gene3D" id="3.40.50.300">
    <property type="entry name" value="P-loop containing nucleotide triphosphate hydrolases"/>
    <property type="match status" value="1"/>
</dbReference>
<dbReference type="PRINTS" id="PR00364">
    <property type="entry name" value="DISEASERSIST"/>
</dbReference>
<dbReference type="EMBL" id="JBJUIK010000003">
    <property type="protein sequence ID" value="KAL3533657.1"/>
    <property type="molecule type" value="Genomic_DNA"/>
</dbReference>
<keyword evidence="4" id="KW-0963">Cytoplasm</keyword>
<dbReference type="InterPro" id="IPR042197">
    <property type="entry name" value="Apaf_helical"/>
</dbReference>
<dbReference type="Gene3D" id="1.10.10.10">
    <property type="entry name" value="Winged helix-like DNA-binding domain superfamily/Winged helix DNA-binding domain"/>
    <property type="match status" value="1"/>
</dbReference>
<dbReference type="InterPro" id="IPR058922">
    <property type="entry name" value="WHD_DRP"/>
</dbReference>
<evidence type="ECO:0000313" key="14">
    <source>
        <dbReference type="EMBL" id="KAL3533657.1"/>
    </source>
</evidence>
<comment type="subcellular location">
    <subcellularLocation>
        <location evidence="2">Cytoplasm</location>
    </subcellularLocation>
</comment>
<evidence type="ECO:0000256" key="1">
    <source>
        <dbReference type="ARBA" id="ARBA00002074"/>
    </source>
</evidence>
<dbReference type="SUPFAM" id="SSF52540">
    <property type="entry name" value="P-loop containing nucleoside triphosphate hydrolases"/>
    <property type="match status" value="1"/>
</dbReference>
<proteinExistence type="inferred from homology"/>
<evidence type="ECO:0000259" key="11">
    <source>
        <dbReference type="Pfam" id="PF00931"/>
    </source>
</evidence>
<feature type="domain" description="Disease resistance protein winged helix" evidence="12">
    <location>
        <begin position="1254"/>
        <end position="1324"/>
    </location>
</feature>
<evidence type="ECO:0000256" key="7">
    <source>
        <dbReference type="ARBA" id="ARBA00022737"/>
    </source>
</evidence>
<evidence type="ECO:0000259" key="12">
    <source>
        <dbReference type="Pfam" id="PF23559"/>
    </source>
</evidence>
<dbReference type="InterPro" id="IPR044974">
    <property type="entry name" value="Disease_R_plants"/>
</dbReference>
<reference evidence="14 15" key="1">
    <citation type="submission" date="2024-11" db="EMBL/GenBank/DDBJ databases">
        <title>A near-complete genome assembly of Cinchona calisaya.</title>
        <authorList>
            <person name="Lian D.C."/>
            <person name="Zhao X.W."/>
            <person name="Wei L."/>
        </authorList>
    </citation>
    <scope>NUCLEOTIDE SEQUENCE [LARGE SCALE GENOMIC DNA]</scope>
    <source>
        <tissue evidence="14">Nenye</tissue>
    </source>
</reference>